<dbReference type="PANTHER" id="PTHR30469">
    <property type="entry name" value="MULTIDRUG RESISTANCE PROTEIN MDTA"/>
    <property type="match status" value="1"/>
</dbReference>
<dbReference type="GO" id="GO:1990281">
    <property type="term" value="C:efflux pump complex"/>
    <property type="evidence" value="ECO:0007669"/>
    <property type="project" value="TreeGrafter"/>
</dbReference>
<sequence>MSRLPAAAVLLSGLMPLPGLADAPLVVRIVTAQVQPTVTTYAISGTVTAPDSVAISARDGGRVITVGVQVGDHIAPGQILVQLDPTQANAAARAAEAQLAAADAGLRQARQARDRAAGLAERGAGTVAGLDAATEALLAAQSARDQALAQVSKARQAVDDTVIRAGAAGIITGRTAEPGQIVAAAQGLLTLAPDGAREAVFHAPDGVDLREFIGRRVVIRSLDAPFLSVGGAVSEISPLADSASGTVEVKARIDADAAQPGLGVPVMSEIDLRNDPVVSLPWTALAAGPSGAAVWTVDPATQKVALTPVTVARYTADTIELSRGLVAGQLVVADGSHLLYPGRQVVAAGGKP</sequence>
<evidence type="ECO:0000256" key="1">
    <source>
        <dbReference type="ARBA" id="ARBA00009477"/>
    </source>
</evidence>
<comment type="similarity">
    <text evidence="1">Belongs to the membrane fusion protein (MFP) (TC 8.A.1) family.</text>
</comment>
<dbReference type="Proteomes" id="UP000628984">
    <property type="component" value="Unassembled WGS sequence"/>
</dbReference>
<feature type="chain" id="PRO_5038035454" evidence="2">
    <location>
        <begin position="22"/>
        <end position="352"/>
    </location>
</feature>
<evidence type="ECO:0000313" key="4">
    <source>
        <dbReference type="Proteomes" id="UP000628984"/>
    </source>
</evidence>
<dbReference type="PANTHER" id="PTHR30469:SF38">
    <property type="entry name" value="HLYD FAMILY SECRETION PROTEIN"/>
    <property type="match status" value="1"/>
</dbReference>
<name>A0A918IW59_9RHOB</name>
<dbReference type="Gene3D" id="2.40.30.170">
    <property type="match status" value="1"/>
</dbReference>
<gene>
    <name evidence="3" type="ORF">GCM10011452_25150</name>
</gene>
<evidence type="ECO:0000313" key="3">
    <source>
        <dbReference type="EMBL" id="GGW35555.1"/>
    </source>
</evidence>
<dbReference type="GO" id="GO:0015562">
    <property type="term" value="F:efflux transmembrane transporter activity"/>
    <property type="evidence" value="ECO:0007669"/>
    <property type="project" value="TreeGrafter"/>
</dbReference>
<organism evidence="3 4">
    <name type="scientific">Gemmobacter lanyuensis</name>
    <dbReference type="NCBI Taxonomy" id="1054497"/>
    <lineage>
        <taxon>Bacteria</taxon>
        <taxon>Pseudomonadati</taxon>
        <taxon>Pseudomonadota</taxon>
        <taxon>Alphaproteobacteria</taxon>
        <taxon>Rhodobacterales</taxon>
        <taxon>Paracoccaceae</taxon>
        <taxon>Gemmobacter</taxon>
    </lineage>
</organism>
<dbReference type="NCBIfam" id="TIGR01730">
    <property type="entry name" value="RND_mfp"/>
    <property type="match status" value="1"/>
</dbReference>
<comment type="caution">
    <text evidence="3">The sequence shown here is derived from an EMBL/GenBank/DDBJ whole genome shotgun (WGS) entry which is preliminary data.</text>
</comment>
<reference evidence="3" key="2">
    <citation type="submission" date="2020-09" db="EMBL/GenBank/DDBJ databases">
        <authorList>
            <person name="Sun Q."/>
            <person name="Kim S."/>
        </authorList>
    </citation>
    <scope>NUCLEOTIDE SEQUENCE</scope>
    <source>
        <strain evidence="3">KCTC 23714</strain>
    </source>
</reference>
<dbReference type="AlphaFoldDB" id="A0A918IW59"/>
<dbReference type="InterPro" id="IPR006143">
    <property type="entry name" value="RND_pump_MFP"/>
</dbReference>
<dbReference type="RefSeq" id="WP_189634221.1">
    <property type="nucleotide sequence ID" value="NZ_BMYQ01000007.1"/>
</dbReference>
<keyword evidence="4" id="KW-1185">Reference proteome</keyword>
<dbReference type="Gene3D" id="1.10.287.470">
    <property type="entry name" value="Helix hairpin bin"/>
    <property type="match status" value="1"/>
</dbReference>
<dbReference type="Gene3D" id="2.40.50.100">
    <property type="match status" value="1"/>
</dbReference>
<feature type="signal peptide" evidence="2">
    <location>
        <begin position="1"/>
        <end position="21"/>
    </location>
</feature>
<reference evidence="3" key="1">
    <citation type="journal article" date="2014" name="Int. J. Syst. Evol. Microbiol.">
        <title>Complete genome sequence of Corynebacterium casei LMG S-19264T (=DSM 44701T), isolated from a smear-ripened cheese.</title>
        <authorList>
            <consortium name="US DOE Joint Genome Institute (JGI-PGF)"/>
            <person name="Walter F."/>
            <person name="Albersmeier A."/>
            <person name="Kalinowski J."/>
            <person name="Ruckert C."/>
        </authorList>
    </citation>
    <scope>NUCLEOTIDE SEQUENCE</scope>
    <source>
        <strain evidence="3">KCTC 23714</strain>
    </source>
</reference>
<dbReference type="EMBL" id="BMYQ01000007">
    <property type="protein sequence ID" value="GGW35555.1"/>
    <property type="molecule type" value="Genomic_DNA"/>
</dbReference>
<dbReference type="SUPFAM" id="SSF111369">
    <property type="entry name" value="HlyD-like secretion proteins"/>
    <property type="match status" value="1"/>
</dbReference>
<evidence type="ECO:0000256" key="2">
    <source>
        <dbReference type="SAM" id="SignalP"/>
    </source>
</evidence>
<protein>
    <submittedName>
        <fullName evidence="3">Acriflavin resistance protein</fullName>
    </submittedName>
</protein>
<proteinExistence type="inferred from homology"/>
<accession>A0A918IW59</accession>
<keyword evidence="2" id="KW-0732">Signal</keyword>
<dbReference type="Gene3D" id="2.40.420.20">
    <property type="match status" value="1"/>
</dbReference>